<evidence type="ECO:0000313" key="13">
    <source>
        <dbReference type="Proteomes" id="UP000017081"/>
    </source>
</evidence>
<keyword evidence="13" id="KW-1185">Reference proteome</keyword>
<dbReference type="STRING" id="1319815.HMPREF0202_02687"/>
<evidence type="ECO:0000256" key="4">
    <source>
        <dbReference type="ARBA" id="ARBA00022475"/>
    </source>
</evidence>
<keyword evidence="9" id="KW-0175">Coiled coil</keyword>
<dbReference type="Pfam" id="PF13727">
    <property type="entry name" value="CoA_binding_3"/>
    <property type="match status" value="1"/>
</dbReference>
<sequence length="451" mass="52578">MERHKRYIVGGFMILLQYLMFRALCMYLDIPVNMRNVSFFLYVFLYLKEDIYSFKTCLIWEELKKQLKCYGEYLVIISIIVYHTDGLGELWKYCLLGTIAIAYSFIVAKLIRLIFVNYLRKNVVIVGVGSVAKELSEVISQNRFTMYNFLGFIDIGKNKTNKVSVDKILGSKDILIEEVNKKNVQEIIIAIPNISDSDVNSILDNVYSKVKRIKIIPKVNRSFTVTPEIQDYDSIMLISSKNLNLSKKRKFIKRVLDIVVGFIGCLSLIPLTILVWIKTEKNERKNGIFFTQDRIGLDGKKIKIYKYRSMITGADDILKKLLEENPELKEEYKKHKKLKDDPRITKIGVFLRKTSLDEFPQFINVLKGEMSFVGPRPYLFNEIDDMGNAYDKIIKLKPGITGMWQAHGRSETDFNERLVLDEYYYRNWSLWLDIIIIIKTIKNVAAREGAY</sequence>
<feature type="transmembrane region" description="Helical" evidence="10">
    <location>
        <begin position="90"/>
        <end position="111"/>
    </location>
</feature>
<comment type="similarity">
    <text evidence="3">Belongs to the bacterial sugar transferase family.</text>
</comment>
<evidence type="ECO:0000256" key="5">
    <source>
        <dbReference type="ARBA" id="ARBA00022679"/>
    </source>
</evidence>
<evidence type="ECO:0000256" key="2">
    <source>
        <dbReference type="ARBA" id="ARBA00004236"/>
    </source>
</evidence>
<evidence type="ECO:0000256" key="1">
    <source>
        <dbReference type="ARBA" id="ARBA00004141"/>
    </source>
</evidence>
<evidence type="ECO:0000256" key="7">
    <source>
        <dbReference type="ARBA" id="ARBA00022989"/>
    </source>
</evidence>
<dbReference type="PATRIC" id="fig|1319815.3.peg.2572"/>
<keyword evidence="4" id="KW-1003">Cell membrane</keyword>
<keyword evidence="8 10" id="KW-0472">Membrane</keyword>
<comment type="caution">
    <text evidence="12">The sequence shown here is derived from an EMBL/GenBank/DDBJ whole genome shotgun (WGS) entry which is preliminary data.</text>
</comment>
<evidence type="ECO:0000313" key="12">
    <source>
        <dbReference type="EMBL" id="ERT66129.1"/>
    </source>
</evidence>
<dbReference type="GO" id="GO:0016780">
    <property type="term" value="F:phosphotransferase activity, for other substituted phosphate groups"/>
    <property type="evidence" value="ECO:0007669"/>
    <property type="project" value="TreeGrafter"/>
</dbReference>
<evidence type="ECO:0000256" key="9">
    <source>
        <dbReference type="SAM" id="Coils"/>
    </source>
</evidence>
<evidence type="ECO:0000256" key="8">
    <source>
        <dbReference type="ARBA" id="ARBA00023136"/>
    </source>
</evidence>
<dbReference type="HOGENOM" id="CLU_024920_3_5_0"/>
<reference evidence="12 13" key="1">
    <citation type="submission" date="2013-08" db="EMBL/GenBank/DDBJ databases">
        <authorList>
            <person name="Weinstock G."/>
            <person name="Sodergren E."/>
            <person name="Wylie T."/>
            <person name="Fulton L."/>
            <person name="Fulton R."/>
            <person name="Fronick C."/>
            <person name="O'Laughlin M."/>
            <person name="Godfrey J."/>
            <person name="Miner T."/>
            <person name="Herter B."/>
            <person name="Appelbaum E."/>
            <person name="Cordes M."/>
            <person name="Lek S."/>
            <person name="Wollam A."/>
            <person name="Pepin K.H."/>
            <person name="Palsikar V.B."/>
            <person name="Mitreva M."/>
            <person name="Wilson R.K."/>
        </authorList>
    </citation>
    <scope>NUCLEOTIDE SEQUENCE [LARGE SCALE GENOMIC DNA]</scope>
    <source>
        <strain evidence="12 13">ATCC BAA-474</strain>
    </source>
</reference>
<dbReference type="PANTHER" id="PTHR30576:SF4">
    <property type="entry name" value="UNDECAPRENYL-PHOSPHATE GALACTOSE PHOSPHOTRANSFERASE"/>
    <property type="match status" value="1"/>
</dbReference>
<dbReference type="eggNOG" id="COG2148">
    <property type="taxonomic scope" value="Bacteria"/>
</dbReference>
<evidence type="ECO:0000256" key="10">
    <source>
        <dbReference type="SAM" id="Phobius"/>
    </source>
</evidence>
<dbReference type="EMBL" id="AXZF01000146">
    <property type="protein sequence ID" value="ERT66129.1"/>
    <property type="molecule type" value="Genomic_DNA"/>
</dbReference>
<dbReference type="Gene3D" id="3.40.50.720">
    <property type="entry name" value="NAD(P)-binding Rossmann-like Domain"/>
    <property type="match status" value="1"/>
</dbReference>
<dbReference type="InterPro" id="IPR017475">
    <property type="entry name" value="EPS_sugar_tfrase"/>
</dbReference>
<name>U7V4Q5_9FUSO</name>
<keyword evidence="7 10" id="KW-1133">Transmembrane helix</keyword>
<dbReference type="PANTHER" id="PTHR30576">
    <property type="entry name" value="COLANIC BIOSYNTHESIS UDP-GLUCOSE LIPID CARRIER TRANSFERASE"/>
    <property type="match status" value="1"/>
</dbReference>
<organism evidence="12 13">
    <name type="scientific">Cetobacterium somerae ATCC BAA-474</name>
    <dbReference type="NCBI Taxonomy" id="1319815"/>
    <lineage>
        <taxon>Bacteria</taxon>
        <taxon>Fusobacteriati</taxon>
        <taxon>Fusobacteriota</taxon>
        <taxon>Fusobacteriia</taxon>
        <taxon>Fusobacteriales</taxon>
        <taxon>Fusobacteriaceae</taxon>
        <taxon>Cetobacterium</taxon>
    </lineage>
</organism>
<protein>
    <submittedName>
        <fullName evidence="12">Exopolysaccharide biosynthesis polyprenyl glycosylphosphotransferase</fullName>
    </submittedName>
</protein>
<evidence type="ECO:0000256" key="6">
    <source>
        <dbReference type="ARBA" id="ARBA00022692"/>
    </source>
</evidence>
<gene>
    <name evidence="12" type="ORF">HMPREF0202_02687</name>
</gene>
<keyword evidence="5 12" id="KW-0808">Transferase</keyword>
<dbReference type="Pfam" id="PF02397">
    <property type="entry name" value="Bac_transf"/>
    <property type="match status" value="1"/>
</dbReference>
<comment type="subcellular location">
    <subcellularLocation>
        <location evidence="2">Cell membrane</location>
    </subcellularLocation>
    <subcellularLocation>
        <location evidence="1">Membrane</location>
        <topology evidence="1">Multi-pass membrane protein</topology>
    </subcellularLocation>
</comment>
<evidence type="ECO:0000256" key="3">
    <source>
        <dbReference type="ARBA" id="ARBA00006464"/>
    </source>
</evidence>
<keyword evidence="6 10" id="KW-0812">Transmembrane</keyword>
<dbReference type="RefSeq" id="WP_023052215.1">
    <property type="nucleotide sequence ID" value="NZ_CP173065.2"/>
</dbReference>
<proteinExistence type="inferred from homology"/>
<feature type="domain" description="Bacterial sugar transferase" evidence="11">
    <location>
        <begin position="253"/>
        <end position="444"/>
    </location>
</feature>
<dbReference type="Proteomes" id="UP000017081">
    <property type="component" value="Unassembled WGS sequence"/>
</dbReference>
<dbReference type="InterPro" id="IPR003362">
    <property type="entry name" value="Bact_transf"/>
</dbReference>
<dbReference type="NCBIfam" id="TIGR03025">
    <property type="entry name" value="EPS_sugtrans"/>
    <property type="match status" value="1"/>
</dbReference>
<evidence type="ECO:0000259" key="11">
    <source>
        <dbReference type="Pfam" id="PF02397"/>
    </source>
</evidence>
<feature type="transmembrane region" description="Helical" evidence="10">
    <location>
        <begin position="7"/>
        <end position="24"/>
    </location>
</feature>
<accession>U7V4Q5</accession>
<feature type="coiled-coil region" evidence="9">
    <location>
        <begin position="311"/>
        <end position="338"/>
    </location>
</feature>
<feature type="transmembrane region" description="Helical" evidence="10">
    <location>
        <begin position="255"/>
        <end position="277"/>
    </location>
</feature>
<dbReference type="GO" id="GO:0005886">
    <property type="term" value="C:plasma membrane"/>
    <property type="evidence" value="ECO:0007669"/>
    <property type="project" value="UniProtKB-SubCell"/>
</dbReference>
<dbReference type="AlphaFoldDB" id="U7V4Q5"/>